<dbReference type="InterPro" id="IPR001915">
    <property type="entry name" value="Peptidase_M48"/>
</dbReference>
<dbReference type="GO" id="GO:0016020">
    <property type="term" value="C:membrane"/>
    <property type="evidence" value="ECO:0007669"/>
    <property type="project" value="TreeGrafter"/>
</dbReference>
<dbReference type="CDD" id="cd07331">
    <property type="entry name" value="M48C_Oma1_like"/>
    <property type="match status" value="1"/>
</dbReference>
<dbReference type="RefSeq" id="WP_011791322.1">
    <property type="nucleotide sequence ID" value="NC_008751.1"/>
</dbReference>
<comment type="similarity">
    <text evidence="6">Belongs to the peptidase M48 family.</text>
</comment>
<comment type="cofactor">
    <cofactor evidence="6">
        <name>Zn(2+)</name>
        <dbReference type="ChEBI" id="CHEBI:29105"/>
    </cofactor>
    <text evidence="6">Binds 1 zinc ion per subunit.</text>
</comment>
<proteinExistence type="inferred from homology"/>
<organism evidence="8 9">
    <name type="scientific">Nitratidesulfovibrio vulgaris (strain DP4)</name>
    <name type="common">Desulfovibrio vulgaris</name>
    <dbReference type="NCBI Taxonomy" id="391774"/>
    <lineage>
        <taxon>Bacteria</taxon>
        <taxon>Pseudomonadati</taxon>
        <taxon>Thermodesulfobacteriota</taxon>
        <taxon>Desulfovibrionia</taxon>
        <taxon>Desulfovibrionales</taxon>
        <taxon>Desulfovibrionaceae</taxon>
        <taxon>Nitratidesulfovibrio</taxon>
    </lineage>
</organism>
<keyword evidence="3 6" id="KW-0378">Hydrolase</keyword>
<dbReference type="EMBL" id="CP000527">
    <property type="protein sequence ID" value="ABM27036.1"/>
    <property type="molecule type" value="Genomic_DNA"/>
</dbReference>
<evidence type="ECO:0000256" key="4">
    <source>
        <dbReference type="ARBA" id="ARBA00022833"/>
    </source>
</evidence>
<evidence type="ECO:0000256" key="1">
    <source>
        <dbReference type="ARBA" id="ARBA00022670"/>
    </source>
</evidence>
<evidence type="ECO:0000313" key="9">
    <source>
        <dbReference type="Proteomes" id="UP000009173"/>
    </source>
</evidence>
<keyword evidence="2" id="KW-0479">Metal-binding</keyword>
<dbReference type="AlphaFoldDB" id="A0A0H3A4S6"/>
<dbReference type="Gene3D" id="3.30.2010.10">
    <property type="entry name" value="Metalloproteases ('zincins'), catalytic domain"/>
    <property type="match status" value="1"/>
</dbReference>
<dbReference type="KEGG" id="dvl:Dvul_0012"/>
<evidence type="ECO:0000256" key="2">
    <source>
        <dbReference type="ARBA" id="ARBA00022723"/>
    </source>
</evidence>
<dbReference type="PANTHER" id="PTHR22726:SF24">
    <property type="entry name" value="M48 FAMILY METALLOPEPTIDASE"/>
    <property type="match status" value="1"/>
</dbReference>
<evidence type="ECO:0000256" key="6">
    <source>
        <dbReference type="RuleBase" id="RU003983"/>
    </source>
</evidence>
<dbReference type="PANTHER" id="PTHR22726">
    <property type="entry name" value="METALLOENDOPEPTIDASE OMA1"/>
    <property type="match status" value="1"/>
</dbReference>
<dbReference type="Pfam" id="PF01435">
    <property type="entry name" value="Peptidase_M48"/>
    <property type="match status" value="1"/>
</dbReference>
<evidence type="ECO:0000256" key="3">
    <source>
        <dbReference type="ARBA" id="ARBA00022801"/>
    </source>
</evidence>
<accession>A0A0H3A4S6</accession>
<dbReference type="GO" id="GO:0051603">
    <property type="term" value="P:proteolysis involved in protein catabolic process"/>
    <property type="evidence" value="ECO:0007669"/>
    <property type="project" value="TreeGrafter"/>
</dbReference>
<reference evidence="9" key="1">
    <citation type="journal article" date="2009" name="Environ. Microbiol.">
        <title>Contribution of mobile genetic elements to Desulfovibrio vulgaris genome plasticity.</title>
        <authorList>
            <person name="Walker C.B."/>
            <person name="Stolyar S."/>
            <person name="Chivian D."/>
            <person name="Pinel N."/>
            <person name="Gabster J.A."/>
            <person name="Dehal P.S."/>
            <person name="He Z."/>
            <person name="Yang Z.K."/>
            <person name="Yen H.C."/>
            <person name="Zhou J."/>
            <person name="Wall J.D."/>
            <person name="Hazen T.C."/>
            <person name="Arkin A.P."/>
            <person name="Stahl D.A."/>
        </authorList>
    </citation>
    <scope>NUCLEOTIDE SEQUENCE [LARGE SCALE GENOMIC DNA]</scope>
    <source>
        <strain evidence="9">DP4</strain>
    </source>
</reference>
<name>A0A0H3A4S6_NITV4</name>
<dbReference type="GO" id="GO:0004222">
    <property type="term" value="F:metalloendopeptidase activity"/>
    <property type="evidence" value="ECO:0007669"/>
    <property type="project" value="InterPro"/>
</dbReference>
<evidence type="ECO:0000259" key="7">
    <source>
        <dbReference type="Pfam" id="PF01435"/>
    </source>
</evidence>
<dbReference type="HOGENOM" id="CLU_029002_5_0_7"/>
<evidence type="ECO:0000313" key="8">
    <source>
        <dbReference type="EMBL" id="ABM27036.1"/>
    </source>
</evidence>
<evidence type="ECO:0000256" key="5">
    <source>
        <dbReference type="ARBA" id="ARBA00023049"/>
    </source>
</evidence>
<keyword evidence="4 6" id="KW-0862">Zinc</keyword>
<sequence>MTIPSSRDTVTHTRRALSTVGKGLAALRHLLPLLLCLLVLAGCAKAPYTGRSQFIMVSPQQEMALGQQESRKILSKEPVKTGTDEAQRVETVGRRIAAAARRGDFRWEFHLIGKDVANAFCLPGGKVFVYEGIFKYADTDAELATVMAHEVGHAIARHGAERMSRAMMVQMGHDAAAIALGVAGGSPAAVQAFSQAYGTGANVGLMLPFGREQEYEADRIGLMLMAQAGYDPRAALDFWRKMSSAPGKRPPEFLSTHPTGQHRIAELQARMGDALRVYRPPSGK</sequence>
<keyword evidence="5 6" id="KW-0482">Metalloprotease</keyword>
<feature type="domain" description="Peptidase M48" evidence="7">
    <location>
        <begin position="85"/>
        <end position="270"/>
    </location>
</feature>
<protein>
    <submittedName>
        <fullName evidence="8">Peptidase M48, Ste24p</fullName>
    </submittedName>
</protein>
<dbReference type="InterPro" id="IPR051156">
    <property type="entry name" value="Mito/Outer_Membr_Metalloprot"/>
</dbReference>
<dbReference type="GO" id="GO:0046872">
    <property type="term" value="F:metal ion binding"/>
    <property type="evidence" value="ECO:0007669"/>
    <property type="project" value="UniProtKB-KW"/>
</dbReference>
<dbReference type="Proteomes" id="UP000009173">
    <property type="component" value="Chromosome"/>
</dbReference>
<keyword evidence="1 6" id="KW-0645">Protease</keyword>
<gene>
    <name evidence="8" type="ordered locus">Dvul_0012</name>
</gene>